<gene>
    <name evidence="2" type="ORF">Slin15195_G095250</name>
</gene>
<protein>
    <submittedName>
        <fullName evidence="2">Uncharacterized protein</fullName>
    </submittedName>
</protein>
<organism evidence="2 3">
    <name type="scientific">Septoria linicola</name>
    <dbReference type="NCBI Taxonomy" id="215465"/>
    <lineage>
        <taxon>Eukaryota</taxon>
        <taxon>Fungi</taxon>
        <taxon>Dikarya</taxon>
        <taxon>Ascomycota</taxon>
        <taxon>Pezizomycotina</taxon>
        <taxon>Dothideomycetes</taxon>
        <taxon>Dothideomycetidae</taxon>
        <taxon>Mycosphaerellales</taxon>
        <taxon>Mycosphaerellaceae</taxon>
        <taxon>Septoria</taxon>
    </lineage>
</organism>
<dbReference type="EMBL" id="CP099425">
    <property type="protein sequence ID" value="USW56206.1"/>
    <property type="molecule type" value="Genomic_DNA"/>
</dbReference>
<evidence type="ECO:0000256" key="1">
    <source>
        <dbReference type="SAM" id="Phobius"/>
    </source>
</evidence>
<keyword evidence="1" id="KW-0472">Membrane</keyword>
<dbReference type="Proteomes" id="UP001056384">
    <property type="component" value="Chromosome 8"/>
</dbReference>
<name>A0A9Q9ELW6_9PEZI</name>
<accession>A0A9Q9ELW6</accession>
<keyword evidence="3" id="KW-1185">Reference proteome</keyword>
<evidence type="ECO:0000313" key="3">
    <source>
        <dbReference type="Proteomes" id="UP001056384"/>
    </source>
</evidence>
<dbReference type="AlphaFoldDB" id="A0A9Q9ELW6"/>
<keyword evidence="1" id="KW-0812">Transmembrane</keyword>
<proteinExistence type="predicted"/>
<keyword evidence="1" id="KW-1133">Transmembrane helix</keyword>
<reference evidence="2" key="1">
    <citation type="submission" date="2022-06" db="EMBL/GenBank/DDBJ databases">
        <title>Complete genome sequences of two strains of the flax pathogen Septoria linicola.</title>
        <authorList>
            <person name="Lapalu N."/>
            <person name="Simon A."/>
            <person name="Demenou B."/>
            <person name="Paumier D."/>
            <person name="Guillot M.-P."/>
            <person name="Gout L."/>
            <person name="Valade R."/>
        </authorList>
    </citation>
    <scope>NUCLEOTIDE SEQUENCE</scope>
    <source>
        <strain evidence="2">SE15195</strain>
    </source>
</reference>
<sequence>MIAALRDVVYVLFNAFVAKNTFTSARMFLLLAPKTVLQFCFSIMLSLGTLMSIRNIVESYHLFRLRDSINAAFDKKDSAAKKEMQVYLDEPAAVRMGNFLAIAGFGSARPTGLAAPTHVARRARDAGPVQGQFMAPPAYDEATRGGIELPTVKGGHLVG</sequence>
<feature type="transmembrane region" description="Helical" evidence="1">
    <location>
        <begin position="36"/>
        <end position="57"/>
    </location>
</feature>
<evidence type="ECO:0000313" key="2">
    <source>
        <dbReference type="EMBL" id="USW56206.1"/>
    </source>
</evidence>